<proteinExistence type="predicted"/>
<dbReference type="PANTHER" id="PTHR46558:SF4">
    <property type="entry name" value="DNA-BIDING PHAGE PROTEIN"/>
    <property type="match status" value="1"/>
</dbReference>
<keyword evidence="1" id="KW-0238">DNA-binding</keyword>
<dbReference type="SMART" id="SM00530">
    <property type="entry name" value="HTH_XRE"/>
    <property type="match status" value="1"/>
</dbReference>
<protein>
    <submittedName>
        <fullName evidence="3">Helix-turn-helix domain-containing protein</fullName>
    </submittedName>
</protein>
<feature type="domain" description="HTH cro/C1-type" evidence="2">
    <location>
        <begin position="7"/>
        <end position="62"/>
    </location>
</feature>
<dbReference type="Pfam" id="PF01381">
    <property type="entry name" value="HTH_3"/>
    <property type="match status" value="1"/>
</dbReference>
<dbReference type="PANTHER" id="PTHR46558">
    <property type="entry name" value="TRACRIPTIONAL REGULATORY PROTEIN-RELATED-RELATED"/>
    <property type="match status" value="1"/>
</dbReference>
<dbReference type="Proteomes" id="UP001200313">
    <property type="component" value="Unassembled WGS sequence"/>
</dbReference>
<dbReference type="InterPro" id="IPR001387">
    <property type="entry name" value="Cro/C1-type_HTH"/>
</dbReference>
<dbReference type="RefSeq" id="WP_215655358.1">
    <property type="nucleotide sequence ID" value="NZ_JAKNJB010000014.1"/>
</dbReference>
<sequence length="137" mass="15170">MGFKERLKEKRLEAGLTQAELAEKVSVTTRTIQNYELGSRKPGNMKVIGDIATVLGTTADYLLTSSDIYSVEAYQKGGAKAARDIDELVSEVTGLFAGGQLSEDALEGAMRALNDAYWMAKERNKKFTPKKYRQQVE</sequence>
<dbReference type="EMBL" id="JAKNJB010000014">
    <property type="protein sequence ID" value="MCG4527313.1"/>
    <property type="molecule type" value="Genomic_DNA"/>
</dbReference>
<name>A0ABS9M924_9FIRM</name>
<dbReference type="Gene3D" id="1.10.260.40">
    <property type="entry name" value="lambda repressor-like DNA-binding domains"/>
    <property type="match status" value="1"/>
</dbReference>
<gene>
    <name evidence="3" type="ORF">L0P79_09505</name>
</gene>
<dbReference type="SUPFAM" id="SSF47413">
    <property type="entry name" value="lambda repressor-like DNA-binding domains"/>
    <property type="match status" value="1"/>
</dbReference>
<dbReference type="InterPro" id="IPR010982">
    <property type="entry name" value="Lambda_DNA-bd_dom_sf"/>
</dbReference>
<evidence type="ECO:0000256" key="1">
    <source>
        <dbReference type="ARBA" id="ARBA00023125"/>
    </source>
</evidence>
<dbReference type="PROSITE" id="PS50943">
    <property type="entry name" value="HTH_CROC1"/>
    <property type="match status" value="1"/>
</dbReference>
<comment type="caution">
    <text evidence="3">The sequence shown here is derived from an EMBL/GenBank/DDBJ whole genome shotgun (WGS) entry which is preliminary data.</text>
</comment>
<evidence type="ECO:0000313" key="4">
    <source>
        <dbReference type="Proteomes" id="UP001200313"/>
    </source>
</evidence>
<keyword evidence="4" id="KW-1185">Reference proteome</keyword>
<organism evidence="3 4">
    <name type="scientific">Intestinimonas massiliensis</name>
    <name type="common">ex Afouda et al. 2020</name>
    <dbReference type="NCBI Taxonomy" id="1673721"/>
    <lineage>
        <taxon>Bacteria</taxon>
        <taxon>Bacillati</taxon>
        <taxon>Bacillota</taxon>
        <taxon>Clostridia</taxon>
        <taxon>Eubacteriales</taxon>
        <taxon>Intestinimonas</taxon>
    </lineage>
</organism>
<reference evidence="3 4" key="1">
    <citation type="submission" date="2022-01" db="EMBL/GenBank/DDBJ databases">
        <title>Collection of gut derived symbiotic bacterial strains cultured from healthy donors.</title>
        <authorList>
            <person name="Lin H."/>
            <person name="Kohout C."/>
            <person name="Waligurski E."/>
            <person name="Pamer E.G."/>
        </authorList>
    </citation>
    <scope>NUCLEOTIDE SEQUENCE [LARGE SCALE GENOMIC DNA]</scope>
    <source>
        <strain evidence="3 4">DFI.3.7</strain>
    </source>
</reference>
<evidence type="ECO:0000313" key="3">
    <source>
        <dbReference type="EMBL" id="MCG4527313.1"/>
    </source>
</evidence>
<evidence type="ECO:0000259" key="2">
    <source>
        <dbReference type="PROSITE" id="PS50943"/>
    </source>
</evidence>
<dbReference type="CDD" id="cd00093">
    <property type="entry name" value="HTH_XRE"/>
    <property type="match status" value="1"/>
</dbReference>
<accession>A0ABS9M924</accession>